<feature type="compositionally biased region" description="Basic residues" evidence="2">
    <location>
        <begin position="578"/>
        <end position="588"/>
    </location>
</feature>
<dbReference type="EMBL" id="QUSY01000630">
    <property type="protein sequence ID" value="RHY28177.1"/>
    <property type="molecule type" value="Genomic_DNA"/>
</dbReference>
<feature type="region of interest" description="Disordered" evidence="2">
    <location>
        <begin position="563"/>
        <end position="588"/>
    </location>
</feature>
<dbReference type="SMART" id="SM00698">
    <property type="entry name" value="MORN"/>
    <property type="match status" value="5"/>
</dbReference>
<reference evidence="3 4" key="1">
    <citation type="submission" date="2018-08" db="EMBL/GenBank/DDBJ databases">
        <title>Aphanomyces genome sequencing and annotation.</title>
        <authorList>
            <person name="Minardi D."/>
            <person name="Oidtmann B."/>
            <person name="Van Der Giezen M."/>
            <person name="Studholme D.J."/>
        </authorList>
    </citation>
    <scope>NUCLEOTIDE SEQUENCE [LARGE SCALE GENOMIC DNA]</scope>
    <source>
        <strain evidence="3 4">NJM0002</strain>
    </source>
</reference>
<evidence type="ECO:0000256" key="1">
    <source>
        <dbReference type="ARBA" id="ARBA00022737"/>
    </source>
</evidence>
<organism evidence="3 4">
    <name type="scientific">Aphanomyces invadans</name>
    <dbReference type="NCBI Taxonomy" id="157072"/>
    <lineage>
        <taxon>Eukaryota</taxon>
        <taxon>Sar</taxon>
        <taxon>Stramenopiles</taxon>
        <taxon>Oomycota</taxon>
        <taxon>Saprolegniomycetes</taxon>
        <taxon>Saprolegniales</taxon>
        <taxon>Verrucalvaceae</taxon>
        <taxon>Aphanomyces</taxon>
    </lineage>
</organism>
<keyword evidence="1" id="KW-0677">Repeat</keyword>
<proteinExistence type="predicted"/>
<dbReference type="PANTHER" id="PTHR43215:SF14">
    <property type="entry name" value="RADIAL SPOKE HEAD 1 HOMOLOG"/>
    <property type="match status" value="1"/>
</dbReference>
<dbReference type="InterPro" id="IPR003409">
    <property type="entry name" value="MORN"/>
</dbReference>
<accession>A0A418AS38</accession>
<dbReference type="Pfam" id="PF02493">
    <property type="entry name" value="MORN"/>
    <property type="match status" value="6"/>
</dbReference>
<protein>
    <submittedName>
        <fullName evidence="3">Uncharacterized protein</fullName>
    </submittedName>
</protein>
<dbReference type="VEuPathDB" id="FungiDB:H310_13002"/>
<dbReference type="Proteomes" id="UP000285060">
    <property type="component" value="Unassembled WGS sequence"/>
</dbReference>
<evidence type="ECO:0000256" key="2">
    <source>
        <dbReference type="SAM" id="MobiDB-lite"/>
    </source>
</evidence>
<dbReference type="AlphaFoldDB" id="A0A418AS38"/>
<sequence length="627" mass="70817">MYFKVAVSVLKSPRDHGEEMAPPPLMQKTGRKVLDRNGRVVDEMKEDSIFVRLHDPNNMDRATNPYQPILRSNFHVLWPKQWLLEVRPAQPGAPWCYDIVAKNEPEPVDDALDPRYEGETVVKIANVPKEVQEKDLRAWLIAGLVQEYEPILDAKFDIAVLTKKLDLLKQRRDEVPMMILDGKPNEQTETRQKLAAAMATQITALDDQLAKATKKLGRRTRLVESEPIELSFLMDGVPYLSTTVAHAKDGALLVRRNIDSWTLTSKMCVRHRCRRSHPIESVMRVVEQDKEKLNWFADFKSLRGPELALLAIEKPDWGSLRLSTTRPDPTVTMDELDDPTHEVNMRMVRVTRVKHGVGDLFVSAALPTDDDFHFSSIDAMYSGHWVNGLKHDQHGIEYTNYGVYSGAFVYNVRDGHGQLVYGKGDKYVGNFDVPRSRYSFHSHDPYPKSLLPAQFQDGVPHGQGTWQFADGATYEGMMVDGRICGQGRYVSSTGVVEEGEFLDGQLHGEGLREEPNGHVEEGMFVHGVLDGYGTQRTKHQDVYEGSFESAWADHVQAASANYHDIEDETEEDREKRRQQVLKSHKPPKRLQDFPALVKRVPLQTKDALALAFAALGKPTASNAATTT</sequence>
<dbReference type="Gene3D" id="2.20.110.10">
    <property type="entry name" value="Histone H3 K4-specific methyltransferase SET7/9 N-terminal domain"/>
    <property type="match status" value="1"/>
</dbReference>
<dbReference type="PANTHER" id="PTHR43215">
    <property type="entry name" value="RADIAL SPOKE HEAD 1 HOMOLOG"/>
    <property type="match status" value="1"/>
</dbReference>
<comment type="caution">
    <text evidence="3">The sequence shown here is derived from an EMBL/GenBank/DDBJ whole genome shotgun (WGS) entry which is preliminary data.</text>
</comment>
<dbReference type="SUPFAM" id="SSF82185">
    <property type="entry name" value="Histone H3 K4-specific methyltransferase SET7/9 N-terminal domain"/>
    <property type="match status" value="2"/>
</dbReference>
<evidence type="ECO:0000313" key="4">
    <source>
        <dbReference type="Proteomes" id="UP000285060"/>
    </source>
</evidence>
<gene>
    <name evidence="3" type="ORF">DYB32_006170</name>
</gene>
<evidence type="ECO:0000313" key="3">
    <source>
        <dbReference type="EMBL" id="RHY28177.1"/>
    </source>
</evidence>
<keyword evidence="4" id="KW-1185">Reference proteome</keyword>
<name>A0A418AS38_9STRA</name>